<reference evidence="1" key="1">
    <citation type="submission" date="2016-06" db="UniProtKB">
        <authorList>
            <consortium name="WormBaseParasite"/>
        </authorList>
    </citation>
    <scope>IDENTIFICATION</scope>
</reference>
<dbReference type="WBParaSite" id="ECPE_0000114601-mRNA-1">
    <property type="protein sequence ID" value="ECPE_0000114601-mRNA-1"/>
    <property type="gene ID" value="ECPE_0000114601"/>
</dbReference>
<sequence>LSSYPPGSSVVVVEPLADYRLTFERRLSELNASRDDPKCSINLEAWYSIPAEELAVLNKSSGGGDSAADGSIGQFDAAVSTFTLCCVRDMDQVLSGLTQLVKPVSFLLDLMIICVSQALYCLLAFDFTQISVWKVNVSLFL</sequence>
<accession>A0A183A2G1</accession>
<proteinExistence type="predicted"/>
<dbReference type="AlphaFoldDB" id="A0A183A2G1"/>
<name>A0A183A2G1_9TREM</name>
<evidence type="ECO:0000313" key="1">
    <source>
        <dbReference type="WBParaSite" id="ECPE_0000114601-mRNA-1"/>
    </source>
</evidence>
<protein>
    <submittedName>
        <fullName evidence="1">Type II protein arginine methyltransferase</fullName>
    </submittedName>
</protein>
<organism evidence="1">
    <name type="scientific">Echinostoma caproni</name>
    <dbReference type="NCBI Taxonomy" id="27848"/>
    <lineage>
        <taxon>Eukaryota</taxon>
        <taxon>Metazoa</taxon>
        <taxon>Spiralia</taxon>
        <taxon>Lophotrochozoa</taxon>
        <taxon>Platyhelminthes</taxon>
        <taxon>Trematoda</taxon>
        <taxon>Digenea</taxon>
        <taxon>Plagiorchiida</taxon>
        <taxon>Echinostomata</taxon>
        <taxon>Echinostomatoidea</taxon>
        <taxon>Echinostomatidae</taxon>
        <taxon>Echinostoma</taxon>
    </lineage>
</organism>